<dbReference type="GO" id="GO:0097038">
    <property type="term" value="C:perinuclear endoplasmic reticulum"/>
    <property type="evidence" value="ECO:0007669"/>
    <property type="project" value="TreeGrafter"/>
</dbReference>
<dbReference type="Gene3D" id="2.30.29.30">
    <property type="entry name" value="Pleckstrin-homology domain (PH domain)/Phosphotyrosine-binding domain (PTB)"/>
    <property type="match status" value="1"/>
</dbReference>
<comment type="caution">
    <text evidence="10">The sequence shown here is derived from an EMBL/GenBank/DDBJ whole genome shotgun (WGS) entry which is preliminary data.</text>
</comment>
<dbReference type="Pfam" id="PF00023">
    <property type="entry name" value="Ank"/>
    <property type="match status" value="1"/>
</dbReference>
<dbReference type="SMART" id="SM00248">
    <property type="entry name" value="ANK"/>
    <property type="match status" value="3"/>
</dbReference>
<dbReference type="GO" id="GO:0006887">
    <property type="term" value="P:exocytosis"/>
    <property type="evidence" value="ECO:0007669"/>
    <property type="project" value="TreeGrafter"/>
</dbReference>
<dbReference type="OrthoDB" id="1854502at2759"/>
<keyword evidence="6" id="KW-0040">ANK repeat</keyword>
<evidence type="ECO:0000256" key="4">
    <source>
        <dbReference type="ARBA" id="ARBA00023055"/>
    </source>
</evidence>
<protein>
    <submittedName>
        <fullName evidence="10">Oxysterol-binding protein-domain-containing protein</fullName>
    </submittedName>
</protein>
<name>A0A8K0UHV0_9AGAR</name>
<dbReference type="PROSITE" id="PS50297">
    <property type="entry name" value="ANK_REP_REGION"/>
    <property type="match status" value="2"/>
</dbReference>
<dbReference type="GO" id="GO:0005886">
    <property type="term" value="C:plasma membrane"/>
    <property type="evidence" value="ECO:0007669"/>
    <property type="project" value="TreeGrafter"/>
</dbReference>
<feature type="region of interest" description="Disordered" evidence="8">
    <location>
        <begin position="439"/>
        <end position="458"/>
    </location>
</feature>
<evidence type="ECO:0000313" key="10">
    <source>
        <dbReference type="EMBL" id="KAH8091395.1"/>
    </source>
</evidence>
<sequence>MSSSSVSVRSRESIKDSLYQVRLLSALRSGDPAQIHPFLADIGRDRRSNSDAEGDLGATALHLAIRCASCDTILLLLSNRSISPNAIHPPGSGQTALHLAASLGRADAVNLLLDQEGIDDTLRDSQGRTCLTVAKGKETVGAIRDSRAFLTASYRSLLRTYVFSPPSERMPDALIKLLSSPRAHLLELSYLDDDSGTTILHEAARRKDFRAIELAVRAGADVFVRDRKGRTVSEACGKDDRVKAFLRQYANQDSSLIEPPSFEPPELKGYLNKYTNVAKGYNTRWFVLRNGVLSYYRHQEDEGVSSRGSIAMKTAQLKSTPGSGGLRFEVHSTPARGHHTAQKWYMKANHPVEASRWMQALTKSIEWSRRDTATSRRSGESETSSLAPPASLRTPSLSYSPNMAKTISAAVSTNSVPDDILDHQSDVQHGLDAAMADEQRDHNRDAESSMEETERHPPHEVAFQLQGNTTVAQMELTAQMLTDLLKKNGPLNDASKGLQDSMTVTQNMLSDYVNMVREREDWWKEELERERQRQNVWEESLRAVVKEGELLETELKNRSRRRSKLVDTTFTSVSELGTLKNRPSYLALASPPLQEEAVADEELPTAVPVPASVAVAVTAPATARQSPVHVPSPLPTITHRTGPLLSPTGSGSLGRRFSLVVRSSIDQEDGADTDEEDEFFDAIESNTLPNLVVNESLTGKVPQEPPSSINVAQYENYRHLRQRLAITSDDRPPMSLWAVLKNSIGKDLTKISFPVFFNEPTSMLQRMAEDMEFSECLDAAVKEDDPHRRIAFVAAFAMSNYSSTIGRIAKPFNPMLSETFEYVRFDKEYRYVSEQVSHHPPMSACWADSPSWNYYGEVDAQNKFMGKSFEIRPTGVAHAELLLDEKQEPSYPKCTYRPGKVIEHYSWKKVTTNISGFILGSPTIDHYGDMIVTNHRTKDQCVLTFKPRGWRGRDAYEISGYVMDSDGNVTYEIAGRWNSQLVARAVGTGVGSLHPDVSVPTSGFTSPKTTTPEYILLWRNSEKPVAPFNLTPFAITLNDCPPELKPNLCPTDCRLRPDQRAFELGKYERANELKNMQEEYQRATRRAREEGKVKAHKPRWFIADTEPDTGERVWTPARTKNEVLEYWAERERVYLERKAGNQDVRWNNVDRIFIEDDP</sequence>
<evidence type="ECO:0000259" key="9">
    <source>
        <dbReference type="PROSITE" id="PS50003"/>
    </source>
</evidence>
<dbReference type="Gene3D" id="1.25.40.20">
    <property type="entry name" value="Ankyrin repeat-containing domain"/>
    <property type="match status" value="2"/>
</dbReference>
<proteinExistence type="inferred from homology"/>
<feature type="repeat" description="ANK" evidence="6">
    <location>
        <begin position="92"/>
        <end position="125"/>
    </location>
</feature>
<accession>A0A8K0UHV0</accession>
<feature type="region of interest" description="Disordered" evidence="8">
    <location>
        <begin position="368"/>
        <end position="399"/>
    </location>
</feature>
<dbReference type="Pfam" id="PF01237">
    <property type="entry name" value="Oxysterol_BP"/>
    <property type="match status" value="1"/>
</dbReference>
<dbReference type="PROSITE" id="PS50003">
    <property type="entry name" value="PH_DOMAIN"/>
    <property type="match status" value="1"/>
</dbReference>
<dbReference type="Pfam" id="PF00169">
    <property type="entry name" value="PH"/>
    <property type="match status" value="1"/>
</dbReference>
<dbReference type="SMART" id="SM00233">
    <property type="entry name" value="PH"/>
    <property type="match status" value="1"/>
</dbReference>
<evidence type="ECO:0000256" key="1">
    <source>
        <dbReference type="ARBA" id="ARBA00008842"/>
    </source>
</evidence>
<dbReference type="GO" id="GO:0005635">
    <property type="term" value="C:nuclear envelope"/>
    <property type="evidence" value="ECO:0007669"/>
    <property type="project" value="TreeGrafter"/>
</dbReference>
<evidence type="ECO:0000256" key="5">
    <source>
        <dbReference type="ARBA" id="ARBA00023121"/>
    </source>
</evidence>
<keyword evidence="2" id="KW-0813">Transport</keyword>
<dbReference type="GO" id="GO:0034727">
    <property type="term" value="P:piecemeal microautophagy of the nucleus"/>
    <property type="evidence" value="ECO:0007669"/>
    <property type="project" value="TreeGrafter"/>
</dbReference>
<dbReference type="Gene3D" id="2.40.160.120">
    <property type="match status" value="1"/>
</dbReference>
<dbReference type="GO" id="GO:0030011">
    <property type="term" value="P:maintenance of cell polarity"/>
    <property type="evidence" value="ECO:0007669"/>
    <property type="project" value="TreeGrafter"/>
</dbReference>
<dbReference type="FunFam" id="2.40.160.120:FF:000017">
    <property type="entry name" value="Oxysterol-binding protein homolog C2F12.05c"/>
    <property type="match status" value="1"/>
</dbReference>
<dbReference type="GO" id="GO:0006897">
    <property type="term" value="P:endocytosis"/>
    <property type="evidence" value="ECO:0007669"/>
    <property type="project" value="TreeGrafter"/>
</dbReference>
<reference evidence="10" key="1">
    <citation type="journal article" date="2021" name="New Phytol.">
        <title>Evolutionary innovations through gain and loss of genes in the ectomycorrhizal Boletales.</title>
        <authorList>
            <person name="Wu G."/>
            <person name="Miyauchi S."/>
            <person name="Morin E."/>
            <person name="Kuo A."/>
            <person name="Drula E."/>
            <person name="Varga T."/>
            <person name="Kohler A."/>
            <person name="Feng B."/>
            <person name="Cao Y."/>
            <person name="Lipzen A."/>
            <person name="Daum C."/>
            <person name="Hundley H."/>
            <person name="Pangilinan J."/>
            <person name="Johnson J."/>
            <person name="Barry K."/>
            <person name="LaButti K."/>
            <person name="Ng V."/>
            <person name="Ahrendt S."/>
            <person name="Min B."/>
            <person name="Choi I.G."/>
            <person name="Park H."/>
            <person name="Plett J.M."/>
            <person name="Magnuson J."/>
            <person name="Spatafora J.W."/>
            <person name="Nagy L.G."/>
            <person name="Henrissat B."/>
            <person name="Grigoriev I.V."/>
            <person name="Yang Z.L."/>
            <person name="Xu J."/>
            <person name="Martin F.M."/>
        </authorList>
    </citation>
    <scope>NUCLEOTIDE SEQUENCE</scope>
    <source>
        <strain evidence="10">KKN 215</strain>
    </source>
</reference>
<dbReference type="CDD" id="cd13292">
    <property type="entry name" value="PH_Osh1p_Osh2p_yeast"/>
    <property type="match status" value="1"/>
</dbReference>
<dbReference type="GO" id="GO:0006869">
    <property type="term" value="P:lipid transport"/>
    <property type="evidence" value="ECO:0007669"/>
    <property type="project" value="UniProtKB-KW"/>
</dbReference>
<dbReference type="InterPro" id="IPR011993">
    <property type="entry name" value="PH-like_dom_sf"/>
</dbReference>
<dbReference type="InterPro" id="IPR018494">
    <property type="entry name" value="Oxysterol-bd_CS"/>
</dbReference>
<dbReference type="PANTHER" id="PTHR10972:SF205">
    <property type="entry name" value="OXYSTEROL-BINDING PROTEIN 1"/>
    <property type="match status" value="1"/>
</dbReference>
<comment type="similarity">
    <text evidence="1 7">Belongs to the OSBP family.</text>
</comment>
<dbReference type="PROSITE" id="PS01013">
    <property type="entry name" value="OSBP"/>
    <property type="match status" value="1"/>
</dbReference>
<evidence type="ECO:0000256" key="2">
    <source>
        <dbReference type="ARBA" id="ARBA00022448"/>
    </source>
</evidence>
<dbReference type="InterPro" id="IPR037239">
    <property type="entry name" value="OSBP_sf"/>
</dbReference>
<dbReference type="InterPro" id="IPR001849">
    <property type="entry name" value="PH_domain"/>
</dbReference>
<keyword evidence="5" id="KW-0446">Lipid-binding</keyword>
<dbReference type="Proteomes" id="UP000813824">
    <property type="component" value="Unassembled WGS sequence"/>
</dbReference>
<gene>
    <name evidence="10" type="ORF">BXZ70DRAFT_953503</name>
</gene>
<evidence type="ECO:0000256" key="6">
    <source>
        <dbReference type="PROSITE-ProRule" id="PRU00023"/>
    </source>
</evidence>
<dbReference type="AlphaFoldDB" id="A0A8K0UHV0"/>
<dbReference type="PROSITE" id="PS50088">
    <property type="entry name" value="ANK_REPEAT"/>
    <property type="match status" value="2"/>
</dbReference>
<dbReference type="GO" id="GO:0032934">
    <property type="term" value="F:sterol binding"/>
    <property type="evidence" value="ECO:0007669"/>
    <property type="project" value="TreeGrafter"/>
</dbReference>
<dbReference type="PANTHER" id="PTHR10972">
    <property type="entry name" value="OXYSTEROL-BINDING PROTEIN-RELATED"/>
    <property type="match status" value="1"/>
</dbReference>
<evidence type="ECO:0000313" key="11">
    <source>
        <dbReference type="Proteomes" id="UP000813824"/>
    </source>
</evidence>
<evidence type="ECO:0000256" key="7">
    <source>
        <dbReference type="RuleBase" id="RU003844"/>
    </source>
</evidence>
<keyword evidence="4" id="KW-0445">Lipid transport</keyword>
<dbReference type="EMBL" id="JAEVFJ010000036">
    <property type="protein sequence ID" value="KAH8091395.1"/>
    <property type="molecule type" value="Genomic_DNA"/>
</dbReference>
<dbReference type="SUPFAM" id="SSF48403">
    <property type="entry name" value="Ankyrin repeat"/>
    <property type="match status" value="1"/>
</dbReference>
<organism evidence="10 11">
    <name type="scientific">Cristinia sonorae</name>
    <dbReference type="NCBI Taxonomy" id="1940300"/>
    <lineage>
        <taxon>Eukaryota</taxon>
        <taxon>Fungi</taxon>
        <taxon>Dikarya</taxon>
        <taxon>Basidiomycota</taxon>
        <taxon>Agaricomycotina</taxon>
        <taxon>Agaricomycetes</taxon>
        <taxon>Agaricomycetidae</taxon>
        <taxon>Agaricales</taxon>
        <taxon>Pleurotineae</taxon>
        <taxon>Stephanosporaceae</taxon>
        <taxon>Cristinia</taxon>
    </lineage>
</organism>
<dbReference type="InterPro" id="IPR000648">
    <property type="entry name" value="Oxysterol-bd"/>
</dbReference>
<dbReference type="InterPro" id="IPR036770">
    <property type="entry name" value="Ankyrin_rpt-contain_sf"/>
</dbReference>
<dbReference type="SUPFAM" id="SSF144000">
    <property type="entry name" value="Oxysterol-binding protein-like"/>
    <property type="match status" value="1"/>
</dbReference>
<feature type="domain" description="PH" evidence="9">
    <location>
        <begin position="264"/>
        <end position="366"/>
    </location>
</feature>
<keyword evidence="11" id="KW-1185">Reference proteome</keyword>
<feature type="compositionally biased region" description="Basic and acidic residues" evidence="8">
    <location>
        <begin position="368"/>
        <end position="380"/>
    </location>
</feature>
<dbReference type="FunFam" id="3.30.70.3490:FF:000033">
    <property type="match status" value="1"/>
</dbReference>
<evidence type="ECO:0000256" key="8">
    <source>
        <dbReference type="SAM" id="MobiDB-lite"/>
    </source>
</evidence>
<dbReference type="InterPro" id="IPR002110">
    <property type="entry name" value="Ankyrin_rpt"/>
</dbReference>
<feature type="repeat" description="ANK" evidence="6">
    <location>
        <begin position="195"/>
        <end position="227"/>
    </location>
</feature>
<dbReference type="SUPFAM" id="SSF50729">
    <property type="entry name" value="PH domain-like"/>
    <property type="match status" value="1"/>
</dbReference>
<keyword evidence="3" id="KW-0597">Phosphoprotein</keyword>
<dbReference type="GO" id="GO:0005829">
    <property type="term" value="C:cytosol"/>
    <property type="evidence" value="ECO:0007669"/>
    <property type="project" value="TreeGrafter"/>
</dbReference>
<evidence type="ECO:0000256" key="3">
    <source>
        <dbReference type="ARBA" id="ARBA00022553"/>
    </source>
</evidence>
<feature type="region of interest" description="Disordered" evidence="8">
    <location>
        <begin position="626"/>
        <end position="648"/>
    </location>
</feature>